<dbReference type="OrthoDB" id="9812260at2"/>
<feature type="domain" description="GGDEF" evidence="5">
    <location>
        <begin position="298"/>
        <end position="432"/>
    </location>
</feature>
<dbReference type="PANTHER" id="PTHR45138:SF9">
    <property type="entry name" value="DIGUANYLATE CYCLASE DGCM-RELATED"/>
    <property type="match status" value="1"/>
</dbReference>
<dbReference type="PROSITE" id="PS50887">
    <property type="entry name" value="GGDEF"/>
    <property type="match status" value="1"/>
</dbReference>
<gene>
    <name evidence="6" type="ORF">CW354_02810</name>
</gene>
<protein>
    <recommendedName>
        <fullName evidence="1">diguanylate cyclase</fullName>
        <ecNumber evidence="1">2.7.7.65</ecNumber>
    </recommendedName>
</protein>
<evidence type="ECO:0000256" key="1">
    <source>
        <dbReference type="ARBA" id="ARBA00012528"/>
    </source>
</evidence>
<name>A0A2S7K8S5_9PROT</name>
<keyword evidence="7" id="KW-1185">Reference proteome</keyword>
<organism evidence="6 7">
    <name type="scientific">Hyphococcus luteus</name>
    <dbReference type="NCBI Taxonomy" id="2058213"/>
    <lineage>
        <taxon>Bacteria</taxon>
        <taxon>Pseudomonadati</taxon>
        <taxon>Pseudomonadota</taxon>
        <taxon>Alphaproteobacteria</taxon>
        <taxon>Parvularculales</taxon>
        <taxon>Parvularculaceae</taxon>
        <taxon>Hyphococcus</taxon>
    </lineage>
</organism>
<dbReference type="InterPro" id="IPR003660">
    <property type="entry name" value="HAMP_dom"/>
</dbReference>
<evidence type="ECO:0000313" key="7">
    <source>
        <dbReference type="Proteomes" id="UP000239504"/>
    </source>
</evidence>
<evidence type="ECO:0000256" key="2">
    <source>
        <dbReference type="ARBA" id="ARBA00034247"/>
    </source>
</evidence>
<dbReference type="FunFam" id="3.30.70.270:FF:000001">
    <property type="entry name" value="Diguanylate cyclase domain protein"/>
    <property type="match status" value="1"/>
</dbReference>
<dbReference type="EC" id="2.7.7.65" evidence="1"/>
<feature type="domain" description="HAMP" evidence="4">
    <location>
        <begin position="211"/>
        <end position="263"/>
    </location>
</feature>
<comment type="caution">
    <text evidence="6">The sequence shown here is derived from an EMBL/GenBank/DDBJ whole genome shotgun (WGS) entry which is preliminary data.</text>
</comment>
<evidence type="ECO:0000259" key="4">
    <source>
        <dbReference type="PROSITE" id="PS50885"/>
    </source>
</evidence>
<sequence>MSPSYWKTRSLRYWIALGMIVALVPLVLSSIAGYWFLNHGVIDAFHDVSMRERKQVAVSQNLRILIWDTLVPVDEYVEEGDPALASSYRDFSSRIETDFAVLHENLGADEEALTMAERARADWTVADRLARDLLAGRPDADPLTQEKFERFHAAIQASSDRLGALYARVAAAIEADHRSAMIYRERVMWLMGIAGLLSLIAMVGGVFIIGRVMSNSVDRLVEGAQHFAEGDRNHRISVKVPPELRRVALEFNRMIFRIDETETALAELARRDGLTKLLNRRAFDEALEEVYARVRRGEDGALMMLDIDHFKQVNDVYGHGAGDDVLRAVARIMTSTVRPFDHVYRVGGEEFSILLPGVSMAAAVETAERLRASVAEEPVDAKDGEEKLSITVSIGVAEISAGLAPAESVEAADAALYHAKARGRNRVVSIDSGGMTAPGEDCETISFAKARDARR</sequence>
<dbReference type="GO" id="GO:0007165">
    <property type="term" value="P:signal transduction"/>
    <property type="evidence" value="ECO:0007669"/>
    <property type="project" value="InterPro"/>
</dbReference>
<dbReference type="InterPro" id="IPR043128">
    <property type="entry name" value="Rev_trsase/Diguanyl_cyclase"/>
</dbReference>
<dbReference type="Gene3D" id="3.30.70.270">
    <property type="match status" value="1"/>
</dbReference>
<dbReference type="InterPro" id="IPR029787">
    <property type="entry name" value="Nucleotide_cyclase"/>
</dbReference>
<dbReference type="CDD" id="cd06225">
    <property type="entry name" value="HAMP"/>
    <property type="match status" value="1"/>
</dbReference>
<accession>A0A2S7K8S5</accession>
<dbReference type="NCBIfam" id="TIGR00254">
    <property type="entry name" value="GGDEF"/>
    <property type="match status" value="1"/>
</dbReference>
<dbReference type="SMART" id="SM00304">
    <property type="entry name" value="HAMP"/>
    <property type="match status" value="1"/>
</dbReference>
<dbReference type="InterPro" id="IPR050469">
    <property type="entry name" value="Diguanylate_Cyclase"/>
</dbReference>
<feature type="transmembrane region" description="Helical" evidence="3">
    <location>
        <begin position="12"/>
        <end position="37"/>
    </location>
</feature>
<dbReference type="GO" id="GO:0052621">
    <property type="term" value="F:diguanylate cyclase activity"/>
    <property type="evidence" value="ECO:0007669"/>
    <property type="project" value="UniProtKB-EC"/>
</dbReference>
<dbReference type="CDD" id="cd01949">
    <property type="entry name" value="GGDEF"/>
    <property type="match status" value="1"/>
</dbReference>
<keyword evidence="3" id="KW-1133">Transmembrane helix</keyword>
<dbReference type="AlphaFoldDB" id="A0A2S7K8S5"/>
<dbReference type="GO" id="GO:0016020">
    <property type="term" value="C:membrane"/>
    <property type="evidence" value="ECO:0007669"/>
    <property type="project" value="InterPro"/>
</dbReference>
<dbReference type="Pfam" id="PF00990">
    <property type="entry name" value="GGDEF"/>
    <property type="match status" value="1"/>
</dbReference>
<dbReference type="PROSITE" id="PS50885">
    <property type="entry name" value="HAMP"/>
    <property type="match status" value="1"/>
</dbReference>
<dbReference type="EMBL" id="PJCH01000003">
    <property type="protein sequence ID" value="PQA88906.1"/>
    <property type="molecule type" value="Genomic_DNA"/>
</dbReference>
<feature type="transmembrane region" description="Helical" evidence="3">
    <location>
        <begin position="187"/>
        <end position="210"/>
    </location>
</feature>
<dbReference type="Pfam" id="PF00672">
    <property type="entry name" value="HAMP"/>
    <property type="match status" value="1"/>
</dbReference>
<evidence type="ECO:0000256" key="3">
    <source>
        <dbReference type="SAM" id="Phobius"/>
    </source>
</evidence>
<dbReference type="SMART" id="SM00267">
    <property type="entry name" value="GGDEF"/>
    <property type="match status" value="1"/>
</dbReference>
<dbReference type="Gene3D" id="6.10.340.10">
    <property type="match status" value="1"/>
</dbReference>
<keyword evidence="3" id="KW-0812">Transmembrane</keyword>
<dbReference type="InterPro" id="IPR000160">
    <property type="entry name" value="GGDEF_dom"/>
</dbReference>
<proteinExistence type="predicted"/>
<dbReference type="Proteomes" id="UP000239504">
    <property type="component" value="Unassembled WGS sequence"/>
</dbReference>
<keyword evidence="3" id="KW-0472">Membrane</keyword>
<comment type="catalytic activity">
    <reaction evidence="2">
        <text>2 GTP = 3',3'-c-di-GMP + 2 diphosphate</text>
        <dbReference type="Rhea" id="RHEA:24898"/>
        <dbReference type="ChEBI" id="CHEBI:33019"/>
        <dbReference type="ChEBI" id="CHEBI:37565"/>
        <dbReference type="ChEBI" id="CHEBI:58805"/>
        <dbReference type="EC" id="2.7.7.65"/>
    </reaction>
</comment>
<dbReference type="SUPFAM" id="SSF55073">
    <property type="entry name" value="Nucleotide cyclase"/>
    <property type="match status" value="1"/>
</dbReference>
<reference evidence="6 7" key="1">
    <citation type="submission" date="2017-12" db="EMBL/GenBank/DDBJ databases">
        <authorList>
            <person name="Hurst M.R.H."/>
        </authorList>
    </citation>
    <scope>NUCLEOTIDE SEQUENCE [LARGE SCALE GENOMIC DNA]</scope>
    <source>
        <strain evidence="6 7">SY-3-19</strain>
    </source>
</reference>
<evidence type="ECO:0000313" key="6">
    <source>
        <dbReference type="EMBL" id="PQA88906.1"/>
    </source>
</evidence>
<dbReference type="PANTHER" id="PTHR45138">
    <property type="entry name" value="REGULATORY COMPONENTS OF SENSORY TRANSDUCTION SYSTEM"/>
    <property type="match status" value="1"/>
</dbReference>
<dbReference type="RefSeq" id="WP_104828543.1">
    <property type="nucleotide sequence ID" value="NZ_PJCH01000003.1"/>
</dbReference>
<evidence type="ECO:0000259" key="5">
    <source>
        <dbReference type="PROSITE" id="PS50887"/>
    </source>
</evidence>